<name>A0A396HML2_MEDTR</name>
<organism evidence="1 2">
    <name type="scientific">Medicago truncatula</name>
    <name type="common">Barrel medic</name>
    <name type="synonym">Medicago tribuloides</name>
    <dbReference type="NCBI Taxonomy" id="3880"/>
    <lineage>
        <taxon>Eukaryota</taxon>
        <taxon>Viridiplantae</taxon>
        <taxon>Streptophyta</taxon>
        <taxon>Embryophyta</taxon>
        <taxon>Tracheophyta</taxon>
        <taxon>Spermatophyta</taxon>
        <taxon>Magnoliopsida</taxon>
        <taxon>eudicotyledons</taxon>
        <taxon>Gunneridae</taxon>
        <taxon>Pentapetalae</taxon>
        <taxon>rosids</taxon>
        <taxon>fabids</taxon>
        <taxon>Fabales</taxon>
        <taxon>Fabaceae</taxon>
        <taxon>Papilionoideae</taxon>
        <taxon>50 kb inversion clade</taxon>
        <taxon>NPAAA clade</taxon>
        <taxon>Hologalegina</taxon>
        <taxon>IRL clade</taxon>
        <taxon>Trifolieae</taxon>
        <taxon>Medicago</taxon>
    </lineage>
</organism>
<dbReference type="AlphaFoldDB" id="A0A396HML2"/>
<dbReference type="Gramene" id="rna28616">
    <property type="protein sequence ID" value="RHN53683.1"/>
    <property type="gene ID" value="gene28616"/>
</dbReference>
<accession>A0A396HML2</accession>
<gene>
    <name evidence="1" type="ORF">MtrunA17_Chr5g0398501</name>
</gene>
<reference evidence="2" key="1">
    <citation type="journal article" date="2018" name="Nat. Plants">
        <title>Whole-genome landscape of Medicago truncatula symbiotic genes.</title>
        <authorList>
            <person name="Pecrix Y."/>
            <person name="Staton S.E."/>
            <person name="Sallet E."/>
            <person name="Lelandais-Briere C."/>
            <person name="Moreau S."/>
            <person name="Carrere S."/>
            <person name="Blein T."/>
            <person name="Jardinaud M.F."/>
            <person name="Latrasse D."/>
            <person name="Zouine M."/>
            <person name="Zahm M."/>
            <person name="Kreplak J."/>
            <person name="Mayjonade B."/>
            <person name="Satge C."/>
            <person name="Perez M."/>
            <person name="Cauet S."/>
            <person name="Marande W."/>
            <person name="Chantry-Darmon C."/>
            <person name="Lopez-Roques C."/>
            <person name="Bouchez O."/>
            <person name="Berard A."/>
            <person name="Debelle F."/>
            <person name="Munos S."/>
            <person name="Bendahmane A."/>
            <person name="Berges H."/>
            <person name="Niebel A."/>
            <person name="Buitink J."/>
            <person name="Frugier F."/>
            <person name="Benhamed M."/>
            <person name="Crespi M."/>
            <person name="Gouzy J."/>
            <person name="Gamas P."/>
        </authorList>
    </citation>
    <scope>NUCLEOTIDE SEQUENCE [LARGE SCALE GENOMIC DNA]</scope>
    <source>
        <strain evidence="2">cv. Jemalong A17</strain>
    </source>
</reference>
<sequence length="95" mass="11364">MEEGWVGVLNVRQQHVCQLRTLFHLEQISVWTNLTMLSHIMRIKNKIDDDEEGRPRSLPTNYEDCCYTPTNYLQYPNNSTSTWWNILCMHMTFLL</sequence>
<protein>
    <recommendedName>
        <fullName evidence="3">Transmembrane protein</fullName>
    </recommendedName>
</protein>
<evidence type="ECO:0000313" key="2">
    <source>
        <dbReference type="Proteomes" id="UP000265566"/>
    </source>
</evidence>
<evidence type="ECO:0008006" key="3">
    <source>
        <dbReference type="Google" id="ProtNLM"/>
    </source>
</evidence>
<comment type="caution">
    <text evidence="1">The sequence shown here is derived from an EMBL/GenBank/DDBJ whole genome shotgun (WGS) entry which is preliminary data.</text>
</comment>
<proteinExistence type="predicted"/>
<dbReference type="EMBL" id="PSQE01000005">
    <property type="protein sequence ID" value="RHN53683.1"/>
    <property type="molecule type" value="Genomic_DNA"/>
</dbReference>
<evidence type="ECO:0000313" key="1">
    <source>
        <dbReference type="EMBL" id="RHN53683.1"/>
    </source>
</evidence>
<dbReference type="Proteomes" id="UP000265566">
    <property type="component" value="Chromosome 5"/>
</dbReference>